<accession>A0A4R0XWC3</accession>
<dbReference type="EMBL" id="PSZO01000009">
    <property type="protein sequence ID" value="TCG11271.1"/>
    <property type="molecule type" value="Genomic_DNA"/>
</dbReference>
<feature type="domain" description="CMP/dCMP-type deaminase" evidence="1">
    <location>
        <begin position="46"/>
        <end position="95"/>
    </location>
</feature>
<dbReference type="Proteomes" id="UP000294192">
    <property type="component" value="Unassembled WGS sequence"/>
</dbReference>
<proteinExistence type="predicted"/>
<dbReference type="InterPro" id="IPR016193">
    <property type="entry name" value="Cytidine_deaminase-like"/>
</dbReference>
<dbReference type="GO" id="GO:0003824">
    <property type="term" value="F:catalytic activity"/>
    <property type="evidence" value="ECO:0007669"/>
    <property type="project" value="InterPro"/>
</dbReference>
<name>A0A4R0XWC3_9MOLU</name>
<evidence type="ECO:0000313" key="3">
    <source>
        <dbReference type="Proteomes" id="UP000294192"/>
    </source>
</evidence>
<keyword evidence="3" id="KW-1185">Reference proteome</keyword>
<dbReference type="AlphaFoldDB" id="A0A4R0XWC3"/>
<dbReference type="Gene3D" id="3.40.140.10">
    <property type="entry name" value="Cytidine Deaminase, domain 2"/>
    <property type="match status" value="1"/>
</dbReference>
<protein>
    <recommendedName>
        <fullName evidence="1">CMP/dCMP-type deaminase domain-containing protein</fullName>
    </recommendedName>
</protein>
<dbReference type="SUPFAM" id="SSF53927">
    <property type="entry name" value="Cytidine deaminase-like"/>
    <property type="match status" value="1"/>
</dbReference>
<comment type="caution">
    <text evidence="2">The sequence shown here is derived from an EMBL/GenBank/DDBJ whole genome shotgun (WGS) entry which is preliminary data.</text>
</comment>
<dbReference type="Pfam" id="PF00383">
    <property type="entry name" value="dCMP_cyt_deam_1"/>
    <property type="match status" value="1"/>
</dbReference>
<evidence type="ECO:0000313" key="2">
    <source>
        <dbReference type="EMBL" id="TCG11271.1"/>
    </source>
</evidence>
<dbReference type="RefSeq" id="WP_131598979.1">
    <property type="nucleotide sequence ID" value="NZ_CBDBYK010000010.1"/>
</dbReference>
<evidence type="ECO:0000259" key="1">
    <source>
        <dbReference type="Pfam" id="PF00383"/>
    </source>
</evidence>
<sequence>MSKKINKIYNEMKKKKPQGFPCFSVLDLDDVLSNVTWNEKGKINKQHLRHKNHAEFLSLEKIRNTKAKKIVIYQTFLPCFHCLNAIKQTGKKVTFIYLFDPWKKKIKKHWKGGKITFHRIQPTKQNQAFIDYNWELIKARYKKPSHKNSYKKISKLYGKFDNMK</sequence>
<dbReference type="InterPro" id="IPR002125">
    <property type="entry name" value="CMP_dCMP_dom"/>
</dbReference>
<reference evidence="2 3" key="1">
    <citation type="submission" date="2018-02" db="EMBL/GenBank/DDBJ databases">
        <title>Mycoplasma marinum and Mycoplasma todarodis sp. nov., moderately halophilic and psychrotolerant mycoplasmas isolated from cephalopods.</title>
        <authorList>
            <person name="Viver T."/>
        </authorList>
    </citation>
    <scope>NUCLEOTIDE SEQUENCE [LARGE SCALE GENOMIC DNA]</scope>
    <source>
        <strain evidence="2 3">PE</strain>
    </source>
</reference>
<gene>
    <name evidence="2" type="ORF">C4B24_02390</name>
</gene>
<organism evidence="2 3">
    <name type="scientific">Mycoplasma marinum</name>
    <dbReference type="NCBI Taxonomy" id="1937190"/>
    <lineage>
        <taxon>Bacteria</taxon>
        <taxon>Bacillati</taxon>
        <taxon>Mycoplasmatota</taxon>
        <taxon>Mollicutes</taxon>
        <taxon>Mycoplasmataceae</taxon>
        <taxon>Mycoplasma</taxon>
    </lineage>
</organism>